<feature type="transmembrane region" description="Helical" evidence="1">
    <location>
        <begin position="83"/>
        <end position="105"/>
    </location>
</feature>
<feature type="domain" description="Inositolphosphotransferase Aur1/Ipt1" evidence="2">
    <location>
        <begin position="65"/>
        <end position="197"/>
    </location>
</feature>
<keyword evidence="1" id="KW-1133">Transmembrane helix</keyword>
<sequence>MAARAMDAHPVAFRIRLLAVLAVVAVNTALYLLANAHPTREPALLPLSAIDTAIGWHAWTIWPYWLLLCINPFLAMGLRDRTLLWATFKAYGLAMGLNMALWLAWPTRIVRHALPDDLGGATRAVWDLLHALDEPNSCFPSGHITIPVVVMVAFARQHPRSRPWIWLPVLLFPTIVTTGQHYAVDLLGGAATAFAGYGGPDCWAGGCLPRRHCTSAPRLRCAIDRPGSRSLSTLITRVAPVYRAVFAPGVRT</sequence>
<dbReference type="Gene3D" id="1.20.144.10">
    <property type="entry name" value="Phosphatidic acid phosphatase type 2/haloperoxidase"/>
    <property type="match status" value="1"/>
</dbReference>
<dbReference type="AlphaFoldDB" id="A0A514BPU7"/>
<dbReference type="Pfam" id="PF14378">
    <property type="entry name" value="PAP2_3"/>
    <property type="match status" value="1"/>
</dbReference>
<keyword evidence="1" id="KW-0812">Transmembrane</keyword>
<dbReference type="KEGG" id="lyj:FKV23_04340"/>
<keyword evidence="1" id="KW-0472">Membrane</keyword>
<dbReference type="GO" id="GO:0016020">
    <property type="term" value="C:membrane"/>
    <property type="evidence" value="ECO:0007669"/>
    <property type="project" value="UniProtKB-SubCell"/>
</dbReference>
<reference evidence="3 4" key="1">
    <citation type="submission" date="2019-06" db="EMBL/GenBank/DDBJ databases">
        <title>Lysobacter alkalisoli sp. nov. isolated from saline-alkali soil.</title>
        <authorList>
            <person name="Sun J.-Q."/>
            <person name="Xu L."/>
        </authorList>
    </citation>
    <scope>NUCLEOTIDE SEQUENCE [LARGE SCALE GENOMIC DNA]</scope>
    <source>
        <strain evidence="3 4">SJ-36</strain>
    </source>
</reference>
<gene>
    <name evidence="3" type="ORF">FKV23_04340</name>
</gene>
<accession>A0A514BPU7</accession>
<name>A0A514BPU7_9GAMM</name>
<evidence type="ECO:0000259" key="2">
    <source>
        <dbReference type="Pfam" id="PF14378"/>
    </source>
</evidence>
<protein>
    <recommendedName>
        <fullName evidence="2">Inositolphosphotransferase Aur1/Ipt1 domain-containing protein</fullName>
    </recommendedName>
</protein>
<dbReference type="Proteomes" id="UP000317199">
    <property type="component" value="Chromosome"/>
</dbReference>
<dbReference type="SUPFAM" id="SSF48317">
    <property type="entry name" value="Acid phosphatase/Vanadium-dependent haloperoxidase"/>
    <property type="match status" value="1"/>
</dbReference>
<dbReference type="OrthoDB" id="6024064at2"/>
<evidence type="ECO:0000256" key="1">
    <source>
        <dbReference type="SAM" id="Phobius"/>
    </source>
</evidence>
<proteinExistence type="predicted"/>
<evidence type="ECO:0000313" key="4">
    <source>
        <dbReference type="Proteomes" id="UP000317199"/>
    </source>
</evidence>
<feature type="transmembrane region" description="Helical" evidence="1">
    <location>
        <begin position="54"/>
        <end position="76"/>
    </location>
</feature>
<organism evidence="3 4">
    <name type="scientific">Marilutibacter alkalisoli</name>
    <dbReference type="NCBI Taxonomy" id="2591633"/>
    <lineage>
        <taxon>Bacteria</taxon>
        <taxon>Pseudomonadati</taxon>
        <taxon>Pseudomonadota</taxon>
        <taxon>Gammaproteobacteria</taxon>
        <taxon>Lysobacterales</taxon>
        <taxon>Lysobacteraceae</taxon>
        <taxon>Marilutibacter</taxon>
    </lineage>
</organism>
<evidence type="ECO:0000313" key="3">
    <source>
        <dbReference type="EMBL" id="QDH69412.1"/>
    </source>
</evidence>
<dbReference type="InterPro" id="IPR036938">
    <property type="entry name" value="PAP2/HPO_sf"/>
</dbReference>
<keyword evidence="4" id="KW-1185">Reference proteome</keyword>
<feature type="transmembrane region" description="Helical" evidence="1">
    <location>
        <begin position="12"/>
        <end position="34"/>
    </location>
</feature>
<dbReference type="EMBL" id="CP041242">
    <property type="protein sequence ID" value="QDH69412.1"/>
    <property type="molecule type" value="Genomic_DNA"/>
</dbReference>
<dbReference type="InterPro" id="IPR026841">
    <property type="entry name" value="Aur1/Ipt1"/>
</dbReference>